<dbReference type="AlphaFoldDB" id="A0A7U2NED4"/>
<gene>
    <name evidence="1" type="ORF">H0H26_11450</name>
</gene>
<protein>
    <submittedName>
        <fullName evidence="1">Uncharacterized protein</fullName>
    </submittedName>
</protein>
<evidence type="ECO:0000313" key="2">
    <source>
        <dbReference type="Proteomes" id="UP000596329"/>
    </source>
</evidence>
<dbReference type="Proteomes" id="UP000596329">
    <property type="component" value="Chromosome"/>
</dbReference>
<evidence type="ECO:0000313" key="1">
    <source>
        <dbReference type="EMBL" id="QRE03489.1"/>
    </source>
</evidence>
<organism evidence="1 2">
    <name type="scientific">Flavobacterium psychrophilum</name>
    <dbReference type="NCBI Taxonomy" id="96345"/>
    <lineage>
        <taxon>Bacteria</taxon>
        <taxon>Pseudomonadati</taxon>
        <taxon>Bacteroidota</taxon>
        <taxon>Flavobacteriia</taxon>
        <taxon>Flavobacteriales</taxon>
        <taxon>Flavobacteriaceae</taxon>
        <taxon>Flavobacterium</taxon>
    </lineage>
</organism>
<proteinExistence type="predicted"/>
<dbReference type="EMBL" id="CP059075">
    <property type="protein sequence ID" value="QRE03489.1"/>
    <property type="molecule type" value="Genomic_DNA"/>
</dbReference>
<accession>A0A7U2NED4</accession>
<reference evidence="1 2" key="1">
    <citation type="submission" date="2020-07" db="EMBL/GenBank/DDBJ databases">
        <title>Genomic characterization of Flavobacterium psychrophilum strains.</title>
        <authorList>
            <person name="Castillo D."/>
            <person name="Jorgensen J."/>
            <person name="Middelboe M."/>
        </authorList>
    </citation>
    <scope>NUCLEOTIDE SEQUENCE [LARGE SCALE GENOMIC DNA]</scope>
    <source>
        <strain evidence="1 2">FPS-R7</strain>
    </source>
</reference>
<sequence length="75" mass="8585">MNQSQKNKSLTNLLRVSDNNQKYFITTDQITGRRFAVAEFGEPGSVNIKSNFMTYKEMECFLFGVNAVKNNTIKL</sequence>
<name>A0A7U2NED4_FLAPS</name>
<dbReference type="RefSeq" id="WP_203095759.1">
    <property type="nucleotide sequence ID" value="NZ_CP059075.1"/>
</dbReference>